<evidence type="ECO:0000313" key="2">
    <source>
        <dbReference type="Proteomes" id="UP001148662"/>
    </source>
</evidence>
<name>A0ACC1RIS0_9APHY</name>
<comment type="caution">
    <text evidence="1">The sequence shown here is derived from an EMBL/GenBank/DDBJ whole genome shotgun (WGS) entry which is preliminary data.</text>
</comment>
<sequence length="744" mass="84540">MRWIYDQVTATGDQLDEDGHVMTEVLDLWHRDPVECIYELIGNPAFQEIMAYAPERVFADKEMLKRVIDEMWTADWWWEIQEELPAGATVASVILASDKTKLSLFRGNQVAWPVYLSIGNISKETCRQVSARATILVGYVPASKLECFTEANRSLAGYHLFHHCMEKILHPLIDAGTEGVDMVCADGCVRKVFPILAAYVADHPEQCFVVNVKENFCLKGTVDPDEREEPSECLLRNVEKTIEALDLHCKGHTPELFEKIGMRPVYEPFWRDLPHCDIFSCITPDVLHQLHKGVFKDHLMSWCASIVGAEELDRRFKAIPSLPGLRHFKNGISHVSQWTGTEHKEMQKVIVVLLAGAVDPVILKVVQAVVDFIYYTQFQRHTSDTLEAMTNALQTFHDHKEIFVNLGIHEHFNMPKLHLMVHYYEGILRKGTLDGFNTELPERLHIEYAKDAYCAGNRQDYIAHMITWLRWQEAIDEHSAFLEWLAATELKETAKEVADGSGADEPDYACAYKIAKRPAWPHTPSLQILTAHDASEFLPAFTYFIHEHFPASPVRVDGVRAFRLYKQIKIQRAPNAYVSSKSRFDRIRTTPAIAAHGRKGSIPAFFDTALVIEDPVTWAHRVKGSLQGLRAARVKVIFELPLEFGRLPHPLAYIEWYTPFTRIDALTGMYQIARSTRARQPNAMIVSVDRIAGPCHLIAKCGQEIDASWTSANVLDRATTFFVNPYITIASFASGGFYNDFEPV</sequence>
<proteinExistence type="predicted"/>
<organism evidence="1 2">
    <name type="scientific">Phlebia brevispora</name>
    <dbReference type="NCBI Taxonomy" id="194682"/>
    <lineage>
        <taxon>Eukaryota</taxon>
        <taxon>Fungi</taxon>
        <taxon>Dikarya</taxon>
        <taxon>Basidiomycota</taxon>
        <taxon>Agaricomycotina</taxon>
        <taxon>Agaricomycetes</taxon>
        <taxon>Polyporales</taxon>
        <taxon>Meruliaceae</taxon>
        <taxon>Phlebia</taxon>
    </lineage>
</organism>
<dbReference type="EMBL" id="JANHOG010002819">
    <property type="protein sequence ID" value="KAJ3519654.1"/>
    <property type="molecule type" value="Genomic_DNA"/>
</dbReference>
<accession>A0ACC1RIS0</accession>
<reference evidence="1" key="1">
    <citation type="submission" date="2022-07" db="EMBL/GenBank/DDBJ databases">
        <title>Genome Sequence of Phlebia brevispora.</title>
        <authorList>
            <person name="Buettner E."/>
        </authorList>
    </citation>
    <scope>NUCLEOTIDE SEQUENCE</scope>
    <source>
        <strain evidence="1">MPL23</strain>
    </source>
</reference>
<protein>
    <submittedName>
        <fullName evidence="1">Uncharacterized protein</fullName>
    </submittedName>
</protein>
<dbReference type="Proteomes" id="UP001148662">
    <property type="component" value="Unassembled WGS sequence"/>
</dbReference>
<gene>
    <name evidence="1" type="ORF">NM688_g9270</name>
</gene>
<evidence type="ECO:0000313" key="1">
    <source>
        <dbReference type="EMBL" id="KAJ3519654.1"/>
    </source>
</evidence>
<keyword evidence="2" id="KW-1185">Reference proteome</keyword>